<accession>A0A183D8B7</accession>
<proteinExistence type="predicted"/>
<dbReference type="EMBL" id="UYRT01009926">
    <property type="protein sequence ID" value="VDK48329.1"/>
    <property type="molecule type" value="Genomic_DNA"/>
</dbReference>
<protein>
    <submittedName>
        <fullName evidence="3">Ovule protein</fullName>
    </submittedName>
</protein>
<keyword evidence="2" id="KW-1185">Reference proteome</keyword>
<evidence type="ECO:0000313" key="1">
    <source>
        <dbReference type="EMBL" id="VDK48329.1"/>
    </source>
</evidence>
<dbReference type="Proteomes" id="UP000271098">
    <property type="component" value="Unassembled WGS sequence"/>
</dbReference>
<name>A0A183D8B7_9BILA</name>
<organism evidence="3">
    <name type="scientific">Gongylonema pulchrum</name>
    <dbReference type="NCBI Taxonomy" id="637853"/>
    <lineage>
        <taxon>Eukaryota</taxon>
        <taxon>Metazoa</taxon>
        <taxon>Ecdysozoa</taxon>
        <taxon>Nematoda</taxon>
        <taxon>Chromadorea</taxon>
        <taxon>Rhabditida</taxon>
        <taxon>Spirurina</taxon>
        <taxon>Spiruromorpha</taxon>
        <taxon>Spiruroidea</taxon>
        <taxon>Gongylonematidae</taxon>
        <taxon>Gongylonema</taxon>
    </lineage>
</organism>
<reference evidence="1 2" key="2">
    <citation type="submission" date="2018-11" db="EMBL/GenBank/DDBJ databases">
        <authorList>
            <consortium name="Pathogen Informatics"/>
        </authorList>
    </citation>
    <scope>NUCLEOTIDE SEQUENCE [LARGE SCALE GENOMIC DNA]</scope>
</reference>
<dbReference type="WBParaSite" id="GPUH_0000496501-mRNA-1">
    <property type="protein sequence ID" value="GPUH_0000496501-mRNA-1"/>
    <property type="gene ID" value="GPUH_0000496501"/>
</dbReference>
<dbReference type="AlphaFoldDB" id="A0A183D8B7"/>
<evidence type="ECO:0000313" key="2">
    <source>
        <dbReference type="Proteomes" id="UP000271098"/>
    </source>
</evidence>
<gene>
    <name evidence="1" type="ORF">GPUH_LOCUS4958</name>
</gene>
<reference evidence="3" key="1">
    <citation type="submission" date="2016-06" db="UniProtKB">
        <authorList>
            <consortium name="WormBaseParasite"/>
        </authorList>
    </citation>
    <scope>IDENTIFICATION</scope>
</reference>
<evidence type="ECO:0000313" key="3">
    <source>
        <dbReference type="WBParaSite" id="GPUH_0000496501-mRNA-1"/>
    </source>
</evidence>
<sequence length="106" mass="12175">MDEDVATLQLDATVGRFGKKKIVYGVTRNDAWNYIKAPPYLREIRVSETAFLKVFFLQISAIVNLFTKTSMPVICESLDGIQECRGLRMKRVKKSKEYSPIHHPIN</sequence>